<proteinExistence type="predicted"/>
<feature type="chain" id="PRO_5019190220" evidence="1">
    <location>
        <begin position="25"/>
        <end position="76"/>
    </location>
</feature>
<organism evidence="2">
    <name type="scientific">Parapolybia varia</name>
    <dbReference type="NCBI Taxonomy" id="91407"/>
    <lineage>
        <taxon>Eukaryota</taxon>
        <taxon>Metazoa</taxon>
        <taxon>Ecdysozoa</taxon>
        <taxon>Arthropoda</taxon>
        <taxon>Hexapoda</taxon>
        <taxon>Insecta</taxon>
        <taxon>Pterygota</taxon>
        <taxon>Neoptera</taxon>
        <taxon>Endopterygota</taxon>
        <taxon>Hymenoptera</taxon>
        <taxon>Apocrita</taxon>
        <taxon>Aculeata</taxon>
        <taxon>Vespoidea</taxon>
        <taxon>Vespidae</taxon>
        <taxon>Polistinae</taxon>
        <taxon>Ropalidiini</taxon>
        <taxon>Parapolybia</taxon>
    </lineage>
</organism>
<dbReference type="AlphaFoldDB" id="A0A3S6I2W2"/>
<evidence type="ECO:0000256" key="1">
    <source>
        <dbReference type="SAM" id="SignalP"/>
    </source>
</evidence>
<name>A0A3S6I2W2_9HYME</name>
<keyword evidence="1" id="KW-0732">Signal</keyword>
<evidence type="ECO:0000313" key="2">
    <source>
        <dbReference type="EMBL" id="ARQ20750.1"/>
    </source>
</evidence>
<dbReference type="PROSITE" id="PS51257">
    <property type="entry name" value="PROKAR_LIPOPROTEIN"/>
    <property type="match status" value="1"/>
</dbReference>
<feature type="signal peptide" evidence="1">
    <location>
        <begin position="1"/>
        <end position="24"/>
    </location>
</feature>
<reference evidence="2" key="1">
    <citation type="submission" date="2016-04" db="EMBL/GenBank/DDBJ databases">
        <authorList>
            <person name="Yoon K.A."/>
            <person name="Koh Y.H."/>
            <person name="Lee S.H."/>
        </authorList>
    </citation>
    <scope>NUCLEOTIDE SEQUENCE</scope>
</reference>
<sequence length="76" mass="7717">MKFNIVAFLFTIIASLACLQLTVADALPEALPIAEPLAEALAGPLAEPTADADPSAEAFWPGLILKGLGALGSLGK</sequence>
<protein>
    <submittedName>
        <fullName evidence="2">Vespid chemotactic peptide</fullName>
    </submittedName>
</protein>
<accession>A0A3S6I2W2</accession>
<dbReference type="EMBL" id="KX057999">
    <property type="protein sequence ID" value="ARQ20750.1"/>
    <property type="molecule type" value="Genomic_DNA"/>
</dbReference>